<dbReference type="Proteomes" id="UP001367676">
    <property type="component" value="Unassembled WGS sequence"/>
</dbReference>
<evidence type="ECO:0000313" key="1">
    <source>
        <dbReference type="EMBL" id="KAK7604452.1"/>
    </source>
</evidence>
<dbReference type="EMBL" id="JBBCAQ010000003">
    <property type="protein sequence ID" value="KAK7604452.1"/>
    <property type="molecule type" value="Genomic_DNA"/>
</dbReference>
<evidence type="ECO:0000313" key="2">
    <source>
        <dbReference type="Proteomes" id="UP001367676"/>
    </source>
</evidence>
<gene>
    <name evidence="1" type="ORF">V9T40_005638</name>
</gene>
<sequence>MERVSREDSPDSVGYVEEDHPLRANLAAQSVRLLQTRDIRDDDRSFSFTTSFADMDVPIFTRETVFERRDVKQVCNLIFKGYHQIFRNPCINPLRPGQNIGVINIGVR</sequence>
<dbReference type="AlphaFoldDB" id="A0AAN9TVF2"/>
<keyword evidence="2" id="KW-1185">Reference proteome</keyword>
<name>A0AAN9TVF2_9HEMI</name>
<protein>
    <submittedName>
        <fullName evidence="1">Uncharacterized protein</fullName>
    </submittedName>
</protein>
<reference evidence="1 2" key="1">
    <citation type="submission" date="2024-03" db="EMBL/GenBank/DDBJ databases">
        <title>Adaptation during the transition from Ophiocordyceps entomopathogen to insect associate is accompanied by gene loss and intensified selection.</title>
        <authorList>
            <person name="Ward C.M."/>
            <person name="Onetto C.A."/>
            <person name="Borneman A.R."/>
        </authorList>
    </citation>
    <scope>NUCLEOTIDE SEQUENCE [LARGE SCALE GENOMIC DNA]</scope>
    <source>
        <strain evidence="1">AWRI1</strain>
        <tissue evidence="1">Single Adult Female</tissue>
    </source>
</reference>
<organism evidence="1 2">
    <name type="scientific">Parthenolecanium corni</name>
    <dbReference type="NCBI Taxonomy" id="536013"/>
    <lineage>
        <taxon>Eukaryota</taxon>
        <taxon>Metazoa</taxon>
        <taxon>Ecdysozoa</taxon>
        <taxon>Arthropoda</taxon>
        <taxon>Hexapoda</taxon>
        <taxon>Insecta</taxon>
        <taxon>Pterygota</taxon>
        <taxon>Neoptera</taxon>
        <taxon>Paraneoptera</taxon>
        <taxon>Hemiptera</taxon>
        <taxon>Sternorrhyncha</taxon>
        <taxon>Coccoidea</taxon>
        <taxon>Coccidae</taxon>
        <taxon>Parthenolecanium</taxon>
    </lineage>
</organism>
<proteinExistence type="predicted"/>
<accession>A0AAN9TVF2</accession>
<comment type="caution">
    <text evidence="1">The sequence shown here is derived from an EMBL/GenBank/DDBJ whole genome shotgun (WGS) entry which is preliminary data.</text>
</comment>